<evidence type="ECO:0000256" key="1">
    <source>
        <dbReference type="SAM" id="MobiDB-lite"/>
    </source>
</evidence>
<feature type="region of interest" description="Disordered" evidence="1">
    <location>
        <begin position="64"/>
        <end position="128"/>
    </location>
</feature>
<dbReference type="AlphaFoldDB" id="A0A6P5Z2F9"/>
<proteinExistence type="predicted"/>
<feature type="compositionally biased region" description="Low complexity" evidence="1">
    <location>
        <begin position="102"/>
        <end position="112"/>
    </location>
</feature>
<protein>
    <submittedName>
        <fullName evidence="3">Rhomboid-like protein 15</fullName>
    </submittedName>
</protein>
<gene>
    <name evidence="3" type="primary">LOC111296754</name>
</gene>
<keyword evidence="2" id="KW-1185">Reference proteome</keyword>
<name>A0A6P5Z2F9_DURZI</name>
<dbReference type="KEGG" id="dzi:111296754"/>
<dbReference type="GeneID" id="111296754"/>
<feature type="compositionally biased region" description="Polar residues" evidence="1">
    <location>
        <begin position="83"/>
        <end position="94"/>
    </location>
</feature>
<evidence type="ECO:0000313" key="3">
    <source>
        <dbReference type="RefSeq" id="XP_022746933.1"/>
    </source>
</evidence>
<reference evidence="3" key="1">
    <citation type="submission" date="2025-08" db="UniProtKB">
        <authorList>
            <consortium name="RefSeq"/>
        </authorList>
    </citation>
    <scope>IDENTIFICATION</scope>
    <source>
        <tissue evidence="3">Fruit stalk</tissue>
    </source>
</reference>
<dbReference type="RefSeq" id="XP_022746933.1">
    <property type="nucleotide sequence ID" value="XM_022891198.1"/>
</dbReference>
<organism evidence="2 3">
    <name type="scientific">Durio zibethinus</name>
    <name type="common">Durian</name>
    <dbReference type="NCBI Taxonomy" id="66656"/>
    <lineage>
        <taxon>Eukaryota</taxon>
        <taxon>Viridiplantae</taxon>
        <taxon>Streptophyta</taxon>
        <taxon>Embryophyta</taxon>
        <taxon>Tracheophyta</taxon>
        <taxon>Spermatophyta</taxon>
        <taxon>Magnoliopsida</taxon>
        <taxon>eudicotyledons</taxon>
        <taxon>Gunneridae</taxon>
        <taxon>Pentapetalae</taxon>
        <taxon>rosids</taxon>
        <taxon>malvids</taxon>
        <taxon>Malvales</taxon>
        <taxon>Malvaceae</taxon>
        <taxon>Helicteroideae</taxon>
        <taxon>Durio</taxon>
    </lineage>
</organism>
<dbReference type="Proteomes" id="UP000515121">
    <property type="component" value="Unplaced"/>
</dbReference>
<accession>A0A6P5Z2F9</accession>
<sequence>MFNIIYGVQILQTCCVRQPKFILCSGGNPSTYILSFSGQNSPSSGLFSGNIWRNLSSWIPLRETAAQSTQDDPRFPGKGRTLGSGQNTAVNSDLNLEGRLLDNSSSNNPSDSAVAGAAEWRSKEGGHR</sequence>
<dbReference type="OrthoDB" id="10257275at2759"/>
<evidence type="ECO:0000313" key="2">
    <source>
        <dbReference type="Proteomes" id="UP000515121"/>
    </source>
</evidence>